<feature type="coiled-coil region" evidence="5">
    <location>
        <begin position="4"/>
        <end position="67"/>
    </location>
</feature>
<reference evidence="10 11" key="1">
    <citation type="submission" date="2020-06" db="EMBL/GenBank/DDBJ databases">
        <authorList>
            <consortium name="Wellcome Sanger Institute Data Sharing"/>
        </authorList>
    </citation>
    <scope>NUCLEOTIDE SEQUENCE [LARGE SCALE GENOMIC DNA]</scope>
</reference>
<dbReference type="Proteomes" id="UP000694580">
    <property type="component" value="Chromosome 1"/>
</dbReference>
<feature type="region of interest" description="Disordered" evidence="6">
    <location>
        <begin position="814"/>
        <end position="884"/>
    </location>
</feature>
<dbReference type="PROSITE" id="PS51293">
    <property type="entry name" value="SANT"/>
    <property type="match status" value="1"/>
</dbReference>
<reference evidence="10" key="3">
    <citation type="submission" date="2025-09" db="UniProtKB">
        <authorList>
            <consortium name="Ensembl"/>
        </authorList>
    </citation>
    <scope>IDENTIFICATION</scope>
</reference>
<keyword evidence="4" id="KW-0539">Nucleus</keyword>
<evidence type="ECO:0000259" key="9">
    <source>
        <dbReference type="PROSITE" id="PS51294"/>
    </source>
</evidence>
<evidence type="ECO:0000313" key="10">
    <source>
        <dbReference type="Ensembl" id="ENSDCDP00010000421.1"/>
    </source>
</evidence>
<dbReference type="PANTHER" id="PTHR46621:SF1">
    <property type="entry name" value="SNRNA-ACTIVATING PROTEIN COMPLEX SUBUNIT 4"/>
    <property type="match status" value="1"/>
</dbReference>
<feature type="region of interest" description="Disordered" evidence="6">
    <location>
        <begin position="635"/>
        <end position="663"/>
    </location>
</feature>
<dbReference type="GO" id="GO:0000978">
    <property type="term" value="F:RNA polymerase II cis-regulatory region sequence-specific DNA binding"/>
    <property type="evidence" value="ECO:0007669"/>
    <property type="project" value="TreeGrafter"/>
</dbReference>
<dbReference type="GO" id="GO:0042796">
    <property type="term" value="P:snRNA transcription by RNA polymerase III"/>
    <property type="evidence" value="ECO:0007669"/>
    <property type="project" value="TreeGrafter"/>
</dbReference>
<evidence type="ECO:0008006" key="12">
    <source>
        <dbReference type="Google" id="ProtNLM"/>
    </source>
</evidence>
<dbReference type="Pfam" id="PF13921">
    <property type="entry name" value="Myb_DNA-bind_6"/>
    <property type="match status" value="1"/>
</dbReference>
<feature type="domain" description="Myb-like" evidence="7">
    <location>
        <begin position="421"/>
        <end position="472"/>
    </location>
</feature>
<feature type="domain" description="Myb-like" evidence="7">
    <location>
        <begin position="314"/>
        <end position="368"/>
    </location>
</feature>
<feature type="region of interest" description="Disordered" evidence="6">
    <location>
        <begin position="487"/>
        <end position="538"/>
    </location>
</feature>
<evidence type="ECO:0000256" key="1">
    <source>
        <dbReference type="ARBA" id="ARBA00023015"/>
    </source>
</evidence>
<dbReference type="GeneTree" id="ENSGT00940000160404"/>
<gene>
    <name evidence="10" type="primary">SNAPC4</name>
</gene>
<dbReference type="PANTHER" id="PTHR46621">
    <property type="entry name" value="SNRNA-ACTIVATING PROTEIN COMPLEX SUBUNIT 4"/>
    <property type="match status" value="1"/>
</dbReference>
<feature type="compositionally biased region" description="Polar residues" evidence="6">
    <location>
        <begin position="636"/>
        <end position="646"/>
    </location>
</feature>
<dbReference type="Pfam" id="PF00249">
    <property type="entry name" value="Myb_DNA-binding"/>
    <property type="match status" value="2"/>
</dbReference>
<dbReference type="PROSITE" id="PS51294">
    <property type="entry name" value="HTH_MYB"/>
    <property type="match status" value="3"/>
</dbReference>
<feature type="domain" description="HTH myb-type" evidence="9">
    <location>
        <begin position="369"/>
        <end position="424"/>
    </location>
</feature>
<feature type="domain" description="Myb-like" evidence="7">
    <location>
        <begin position="369"/>
        <end position="420"/>
    </location>
</feature>
<evidence type="ECO:0000256" key="3">
    <source>
        <dbReference type="ARBA" id="ARBA00023163"/>
    </source>
</evidence>
<evidence type="ECO:0000259" key="8">
    <source>
        <dbReference type="PROSITE" id="PS51293"/>
    </source>
</evidence>
<feature type="domain" description="HTH myb-type" evidence="9">
    <location>
        <begin position="261"/>
        <end position="317"/>
    </location>
</feature>
<feature type="domain" description="Myb-like" evidence="7">
    <location>
        <begin position="261"/>
        <end position="313"/>
    </location>
</feature>
<keyword evidence="1" id="KW-0805">Transcription regulation</keyword>
<dbReference type="PROSITE" id="PS50090">
    <property type="entry name" value="MYB_LIKE"/>
    <property type="match status" value="4"/>
</dbReference>
<keyword evidence="5" id="KW-0175">Coiled coil</keyword>
<reference evidence="10" key="2">
    <citation type="submission" date="2025-08" db="UniProtKB">
        <authorList>
            <consortium name="Ensembl"/>
        </authorList>
    </citation>
    <scope>IDENTIFICATION</scope>
</reference>
<dbReference type="InterPro" id="IPR017884">
    <property type="entry name" value="SANT_dom"/>
</dbReference>
<feature type="coiled-coil region" evidence="5">
    <location>
        <begin position="99"/>
        <end position="126"/>
    </location>
</feature>
<keyword evidence="2" id="KW-0238">DNA-binding</keyword>
<feature type="compositionally biased region" description="Basic and acidic residues" evidence="6">
    <location>
        <begin position="843"/>
        <end position="852"/>
    </location>
</feature>
<protein>
    <recommendedName>
        <fullName evidence="12">snRNA-activating protein complex subunit 4</fullName>
    </recommendedName>
</protein>
<evidence type="ECO:0000256" key="4">
    <source>
        <dbReference type="ARBA" id="ARBA00023242"/>
    </source>
</evidence>
<dbReference type="SUPFAM" id="SSF46689">
    <property type="entry name" value="Homeodomain-like"/>
    <property type="match status" value="3"/>
</dbReference>
<dbReference type="InterPro" id="IPR051575">
    <property type="entry name" value="Myb-like_DNA-bd"/>
</dbReference>
<name>A0AAY3ZZY4_9TELE</name>
<dbReference type="InterPro" id="IPR009057">
    <property type="entry name" value="Homeodomain-like_sf"/>
</dbReference>
<dbReference type="Ensembl" id="ENSDCDT00010000432.1">
    <property type="protein sequence ID" value="ENSDCDP00010000421.1"/>
    <property type="gene ID" value="ENSDCDG00010000203.1"/>
</dbReference>
<evidence type="ECO:0000256" key="5">
    <source>
        <dbReference type="SAM" id="Coils"/>
    </source>
</evidence>
<dbReference type="SMART" id="SM00717">
    <property type="entry name" value="SANT"/>
    <property type="match status" value="5"/>
</dbReference>
<evidence type="ECO:0000259" key="7">
    <source>
        <dbReference type="PROSITE" id="PS50090"/>
    </source>
</evidence>
<dbReference type="GO" id="GO:0019185">
    <property type="term" value="C:snRNA-activating protein complex"/>
    <property type="evidence" value="ECO:0007669"/>
    <property type="project" value="TreeGrafter"/>
</dbReference>
<organism evidence="10 11">
    <name type="scientific">Denticeps clupeoides</name>
    <name type="common">denticle herring</name>
    <dbReference type="NCBI Taxonomy" id="299321"/>
    <lineage>
        <taxon>Eukaryota</taxon>
        <taxon>Metazoa</taxon>
        <taxon>Chordata</taxon>
        <taxon>Craniata</taxon>
        <taxon>Vertebrata</taxon>
        <taxon>Euteleostomi</taxon>
        <taxon>Actinopterygii</taxon>
        <taxon>Neopterygii</taxon>
        <taxon>Teleostei</taxon>
        <taxon>Clupei</taxon>
        <taxon>Clupeiformes</taxon>
        <taxon>Denticipitoidei</taxon>
        <taxon>Denticipitidae</taxon>
        <taxon>Denticeps</taxon>
    </lineage>
</organism>
<dbReference type="Gene3D" id="1.10.10.60">
    <property type="entry name" value="Homeodomain-like"/>
    <property type="match status" value="4"/>
</dbReference>
<sequence>AMEAARLHAERERIRRQIQALEQSLGAEGGDDLEIAGEDLAVERQRVEREIQELEQALSSNAAAQELLSGESRLEEDSDEELDLPQNVDTCLQLNLVYQQVLKEKLLELERLLKDNQQQQKDIEVQMSGPTTPNPSLSGLPPLKLFLGNFMRPYFKDKVTSLGPPANPETKEKMAAWTKTCDEKTIRRWEGWQKTLLVNAVVQDSMKRLIQPKIVPRLSMNEEELVGDRTDEHDWEKIANIDFEGTRQGEDLKRFWQNYLHPSVNKTKWNQDEIDKLKQIVEEHHSSNWELIAHDLGTNRTAFMCFQTHQRYVCKEYRKRPWTKEEDKVLRYLVEKMRIGNFIPYTQVSYFMANRDSAQVMYRWTMVLDPSLKKGPWSKEEDELLLKAIEKHGIPNWFRVKFEVPGRTDGQCRDRYLDCLCESVKKGVWDIEEEEMLRRAVARHGIGKWSKISSEVPGRTDSQCLQKWKTLTKVTVCHKTLKTNRRKAKRRVVKKNLDAYSPSSDEENIKMEFMDSDDEKSESNRQPEDPVELEPPEPDYIQTPISEWIPKPSVKLGILRTVLFNPPKPEAEKSQSILPFPQRRYTILDRNGSPVNTFVSEDTGDLKTRVGDPRCLFITHYIIKCSANRLNPGKQCGQTRAANSNKQQEHSPSARGPKRPVRHGSTMNLELQIAISPWVGSVVLPLPAFQTKNLQADVIRKRAAHASLSSTSVFLLFLKILHIDIVGCRKIIDCRNNKVTLICFLNPFFPSHTAPVKSSHRTTPTVADILYNQRVSEFLRKTQTQSRLVEPSQLLPVTSQKACLVIPNAIPQPVMRAQSPNQPAPSTASEPDTPRVSCKRQRKPTEKMKELMKTNMAKSKAAKSLSPEHKKPRMLLSGSLTSPEDKKHHMLLPAPVPSPVTWILAPSGLVPVTTGDGISGVPCIALPTPVVNQVNPVLLTLNAPEMDCPSTPLASLVPAVTNALGVQQTSEKSVGTSVGSTAQLVTSVDGTQKTPPADQKSRPANNAATSNLTLSVCNKSSIPQVASEGNNHGEKAVTMALVSSDQATCHNVPVVQETSEPVVQAFTPVVNIPNLHFTASANPQAFISIFDVSGLSGPTSATSSQPSGQVTTSAISMLAPTPLNVPVVQSSKSVMISPLVSTVTTLSSSQGTTTTLASTSSQQTSTLNLQGNTSVLSIPTVQRAAPVSEVVAVTSATLSTVSVTPSSSGSRMHVHPLVFNISPKTMQPSVAVQSLSLSEAPPPSTNTVSASSVLHSTSARKLTRIQPHPQLLPLSSSMSSLDQSLLFLEGSAEVRCWAAGKGGITLPELDTSMPYLPPFVSNINTFQGLLSVKDTLLKNALQLLPLKSVETEEEQIAILRNMVSTKFSSNPAYLLLKARFLSCFTLPAFLASLHPQKLNPLATNDALSSEDGSSCLWLTLEMFILVLECLKCMVAKVLHLKLFC</sequence>
<proteinExistence type="predicted"/>
<accession>A0AAY3ZZY4</accession>
<dbReference type="CDD" id="cd00167">
    <property type="entry name" value="SANT"/>
    <property type="match status" value="4"/>
</dbReference>
<keyword evidence="3" id="KW-0804">Transcription</keyword>
<evidence type="ECO:0000256" key="2">
    <source>
        <dbReference type="ARBA" id="ARBA00023125"/>
    </source>
</evidence>
<evidence type="ECO:0000313" key="11">
    <source>
        <dbReference type="Proteomes" id="UP000694580"/>
    </source>
</evidence>
<dbReference type="GO" id="GO:0042795">
    <property type="term" value="P:snRNA transcription by RNA polymerase II"/>
    <property type="evidence" value="ECO:0007669"/>
    <property type="project" value="TreeGrafter"/>
</dbReference>
<feature type="domain" description="SANT" evidence="8">
    <location>
        <begin position="372"/>
        <end position="417"/>
    </location>
</feature>
<keyword evidence="11" id="KW-1185">Reference proteome</keyword>
<dbReference type="InterPro" id="IPR017930">
    <property type="entry name" value="Myb_dom"/>
</dbReference>
<feature type="region of interest" description="Disordered" evidence="6">
    <location>
        <begin position="988"/>
        <end position="1008"/>
    </location>
</feature>
<dbReference type="GO" id="GO:0001006">
    <property type="term" value="F:RNA polymerase III type 3 promoter sequence-specific DNA binding"/>
    <property type="evidence" value="ECO:0007669"/>
    <property type="project" value="TreeGrafter"/>
</dbReference>
<feature type="compositionally biased region" description="Polar residues" evidence="6">
    <location>
        <begin position="818"/>
        <end position="830"/>
    </location>
</feature>
<evidence type="ECO:0000256" key="6">
    <source>
        <dbReference type="SAM" id="MobiDB-lite"/>
    </source>
</evidence>
<dbReference type="InterPro" id="IPR001005">
    <property type="entry name" value="SANT/Myb"/>
</dbReference>
<feature type="domain" description="HTH myb-type" evidence="9">
    <location>
        <begin position="425"/>
        <end position="476"/>
    </location>
</feature>